<name>A0ABQ9GLA6_9NEOP</name>
<feature type="compositionally biased region" description="Basic and acidic residues" evidence="1">
    <location>
        <begin position="1"/>
        <end position="32"/>
    </location>
</feature>
<evidence type="ECO:0000313" key="3">
    <source>
        <dbReference type="Proteomes" id="UP001159363"/>
    </source>
</evidence>
<dbReference type="Proteomes" id="UP001159363">
    <property type="component" value="Chromosome 10"/>
</dbReference>
<sequence length="85" mass="9386">MKRRPEGKVQDNHQVPEGEEACHVGESEEEARPSGSLREAVSEGTGAAVNARPVEQRRNSFTSHILYHPTTHMTRTLSANCATFI</sequence>
<protein>
    <submittedName>
        <fullName evidence="2">Uncharacterized protein</fullName>
    </submittedName>
</protein>
<dbReference type="EMBL" id="JARBHB010000011">
    <property type="protein sequence ID" value="KAJ8872795.1"/>
    <property type="molecule type" value="Genomic_DNA"/>
</dbReference>
<feature type="region of interest" description="Disordered" evidence="1">
    <location>
        <begin position="1"/>
        <end position="56"/>
    </location>
</feature>
<keyword evidence="3" id="KW-1185">Reference proteome</keyword>
<proteinExistence type="predicted"/>
<reference evidence="2 3" key="1">
    <citation type="submission" date="2023-02" db="EMBL/GenBank/DDBJ databases">
        <title>LHISI_Scaffold_Assembly.</title>
        <authorList>
            <person name="Stuart O.P."/>
            <person name="Cleave R."/>
            <person name="Magrath M.J.L."/>
            <person name="Mikheyev A.S."/>
        </authorList>
    </citation>
    <scope>NUCLEOTIDE SEQUENCE [LARGE SCALE GENOMIC DNA]</scope>
    <source>
        <strain evidence="2">Daus_M_001</strain>
        <tissue evidence="2">Leg muscle</tissue>
    </source>
</reference>
<evidence type="ECO:0000313" key="2">
    <source>
        <dbReference type="EMBL" id="KAJ8872795.1"/>
    </source>
</evidence>
<comment type="caution">
    <text evidence="2">The sequence shown here is derived from an EMBL/GenBank/DDBJ whole genome shotgun (WGS) entry which is preliminary data.</text>
</comment>
<organism evidence="2 3">
    <name type="scientific">Dryococelus australis</name>
    <dbReference type="NCBI Taxonomy" id="614101"/>
    <lineage>
        <taxon>Eukaryota</taxon>
        <taxon>Metazoa</taxon>
        <taxon>Ecdysozoa</taxon>
        <taxon>Arthropoda</taxon>
        <taxon>Hexapoda</taxon>
        <taxon>Insecta</taxon>
        <taxon>Pterygota</taxon>
        <taxon>Neoptera</taxon>
        <taxon>Polyneoptera</taxon>
        <taxon>Phasmatodea</taxon>
        <taxon>Verophasmatodea</taxon>
        <taxon>Anareolatae</taxon>
        <taxon>Phasmatidae</taxon>
        <taxon>Eurycanthinae</taxon>
        <taxon>Dryococelus</taxon>
    </lineage>
</organism>
<accession>A0ABQ9GLA6</accession>
<gene>
    <name evidence="2" type="ORF">PR048_026411</name>
</gene>
<evidence type="ECO:0000256" key="1">
    <source>
        <dbReference type="SAM" id="MobiDB-lite"/>
    </source>
</evidence>